<sequence length="475" mass="52862">MHIGQQEWRQLQSAPSGERPATFKSQYHALADREPDPAQREAAAGFLRAKLAELEGMDSGLPASPEDLLAWMEGNARRVHENYARYLEERKAGGPRRFFSNRAHALYVLRSVAPTKLVDGAWLYGLLPHWRSARASDLVRTYVEELGEGAADKNHVVLYRNLLARYALDPLDDLPDALYEQGLIQLALGWNAEAFLPEVVGFNLSYEQLPLHLLVTAYELNELGIDPYYFTLHVTVDNSDTGHARRACQAVLDMLPKMDDGGAFWRRVQAGCKLADAGLGTADVVESFHVGQEALRILGQKSKAGGGAHSDYCRVAGRSVNDWLRDPREIGAFVQALQQAGWIRFGEPVENSRFWSLLQGDRAEMFGVFSSYELQVLHDWIRGAASADGRAYTEAAPSGPPKRRATFRALVRNARPLADDATDTLDPDLALFREQLARADDAERSTLLVRAMSPAQHWTPAGLEATRLFWRTLAA</sequence>
<gene>
    <name evidence="2" type="ORF">IM787_19275</name>
</gene>
<organism evidence="2 3">
    <name type="scientific">Ramlibacter pallidus</name>
    <dbReference type="NCBI Taxonomy" id="2780087"/>
    <lineage>
        <taxon>Bacteria</taxon>
        <taxon>Pseudomonadati</taxon>
        <taxon>Pseudomonadota</taxon>
        <taxon>Betaproteobacteria</taxon>
        <taxon>Burkholderiales</taxon>
        <taxon>Comamonadaceae</taxon>
        <taxon>Ramlibacter</taxon>
    </lineage>
</organism>
<protein>
    <submittedName>
        <fullName evidence="2">Iron-containing redox enzyme family protein</fullName>
    </submittedName>
</protein>
<evidence type="ECO:0000256" key="1">
    <source>
        <dbReference type="SAM" id="MobiDB-lite"/>
    </source>
</evidence>
<evidence type="ECO:0000313" key="3">
    <source>
        <dbReference type="Proteomes" id="UP000806285"/>
    </source>
</evidence>
<dbReference type="Gene3D" id="1.20.910.10">
    <property type="entry name" value="Heme oxygenase-like"/>
    <property type="match status" value="1"/>
</dbReference>
<dbReference type="EMBL" id="JADDIV010000005">
    <property type="protein sequence ID" value="MBE7369713.1"/>
    <property type="molecule type" value="Genomic_DNA"/>
</dbReference>
<keyword evidence="3" id="KW-1185">Reference proteome</keyword>
<dbReference type="Proteomes" id="UP000806285">
    <property type="component" value="Unassembled WGS sequence"/>
</dbReference>
<dbReference type="InterPro" id="IPR016084">
    <property type="entry name" value="Haem_Oase-like_multi-hlx"/>
</dbReference>
<proteinExistence type="predicted"/>
<dbReference type="SMART" id="SM01236">
    <property type="entry name" value="Haem_oxygenase_2"/>
    <property type="match status" value="1"/>
</dbReference>
<comment type="caution">
    <text evidence="2">The sequence shown here is derived from an EMBL/GenBank/DDBJ whole genome shotgun (WGS) entry which is preliminary data.</text>
</comment>
<dbReference type="Pfam" id="PF14518">
    <property type="entry name" value="Haem_oxygenas_2"/>
    <property type="match status" value="1"/>
</dbReference>
<name>A0ABR9S856_9BURK</name>
<feature type="region of interest" description="Disordered" evidence="1">
    <location>
        <begin position="1"/>
        <end position="21"/>
    </location>
</feature>
<reference evidence="2 3" key="1">
    <citation type="submission" date="2020-10" db="EMBL/GenBank/DDBJ databases">
        <title>Ramlibacter sp. HM2 16S ribosomal RNA gene Genome sequencing and assembly.</title>
        <authorList>
            <person name="Kang M."/>
        </authorList>
    </citation>
    <scope>NUCLEOTIDE SEQUENCE [LARGE SCALE GENOMIC DNA]</scope>
    <source>
        <strain evidence="2 3">HM2</strain>
    </source>
</reference>
<evidence type="ECO:0000313" key="2">
    <source>
        <dbReference type="EMBL" id="MBE7369713.1"/>
    </source>
</evidence>
<accession>A0ABR9S856</accession>